<feature type="domain" description="HTH gntR-type" evidence="4">
    <location>
        <begin position="8"/>
        <end position="76"/>
    </location>
</feature>
<dbReference type="Pfam" id="PF07702">
    <property type="entry name" value="UTRA"/>
    <property type="match status" value="1"/>
</dbReference>
<name>A0A918CZ16_9BACI</name>
<keyword evidence="2" id="KW-0238">DNA-binding</keyword>
<dbReference type="PANTHER" id="PTHR44846:SF1">
    <property type="entry name" value="MANNOSYL-D-GLYCERATE TRANSPORT_METABOLISM SYSTEM REPRESSOR MNGR-RELATED"/>
    <property type="match status" value="1"/>
</dbReference>
<organism evidence="5 6">
    <name type="scientific">Oceanobacillus indicireducens</name>
    <dbReference type="NCBI Taxonomy" id="1004261"/>
    <lineage>
        <taxon>Bacteria</taxon>
        <taxon>Bacillati</taxon>
        <taxon>Bacillota</taxon>
        <taxon>Bacilli</taxon>
        <taxon>Bacillales</taxon>
        <taxon>Bacillaceae</taxon>
        <taxon>Oceanobacillus</taxon>
    </lineage>
</organism>
<dbReference type="FunFam" id="1.10.10.10:FF:000079">
    <property type="entry name" value="GntR family transcriptional regulator"/>
    <property type="match status" value="1"/>
</dbReference>
<dbReference type="InterPro" id="IPR028978">
    <property type="entry name" value="Chorismate_lyase_/UTRA_dom_sf"/>
</dbReference>
<dbReference type="RefSeq" id="WP_188855897.1">
    <property type="nucleotide sequence ID" value="NZ_BMOS01000002.1"/>
</dbReference>
<accession>A0A918CZ16</accession>
<evidence type="ECO:0000256" key="2">
    <source>
        <dbReference type="ARBA" id="ARBA00023125"/>
    </source>
</evidence>
<keyword evidence="6" id="KW-1185">Reference proteome</keyword>
<dbReference type="InterPro" id="IPR000524">
    <property type="entry name" value="Tscrpt_reg_HTH_GntR"/>
</dbReference>
<dbReference type="GO" id="GO:0045892">
    <property type="term" value="P:negative regulation of DNA-templated transcription"/>
    <property type="evidence" value="ECO:0007669"/>
    <property type="project" value="TreeGrafter"/>
</dbReference>
<evidence type="ECO:0000313" key="5">
    <source>
        <dbReference type="EMBL" id="GGN51082.1"/>
    </source>
</evidence>
<sequence>MIDKDSPIPIYYQLEVRIRQLIETNELKPGDLLPSEREFTEKYNISRMTVRQAINNLASEGLLYRQKGKGTFVAENKFEQDLSGLTSFSEDMTSRGLIPSNKLISFKTISGNTELASILKLNAADTIYEIKRIRLANDEPVALETVYTPKKLVGEMTKQDVTTSFYHYLENKLQLQIGYGTQSIEAVLATDNEINHLRIKEGNPILLMKRTSYLQEDLETPVEYVKSAYRADKYIFHLQMKRES</sequence>
<reference evidence="5" key="1">
    <citation type="journal article" date="2014" name="Int. J. Syst. Evol. Microbiol.">
        <title>Complete genome sequence of Corynebacterium casei LMG S-19264T (=DSM 44701T), isolated from a smear-ripened cheese.</title>
        <authorList>
            <consortium name="US DOE Joint Genome Institute (JGI-PGF)"/>
            <person name="Walter F."/>
            <person name="Albersmeier A."/>
            <person name="Kalinowski J."/>
            <person name="Ruckert C."/>
        </authorList>
    </citation>
    <scope>NUCLEOTIDE SEQUENCE</scope>
    <source>
        <strain evidence="5">JCM 17251</strain>
    </source>
</reference>
<dbReference type="Pfam" id="PF00392">
    <property type="entry name" value="GntR"/>
    <property type="match status" value="1"/>
</dbReference>
<comment type="caution">
    <text evidence="5">The sequence shown here is derived from an EMBL/GenBank/DDBJ whole genome shotgun (WGS) entry which is preliminary data.</text>
</comment>
<dbReference type="Gene3D" id="1.10.10.10">
    <property type="entry name" value="Winged helix-like DNA-binding domain superfamily/Winged helix DNA-binding domain"/>
    <property type="match status" value="1"/>
</dbReference>
<dbReference type="InterPro" id="IPR036390">
    <property type="entry name" value="WH_DNA-bd_sf"/>
</dbReference>
<protein>
    <submittedName>
        <fullName evidence="5">Phosphonate metabolism transcriptional regulator PhnF</fullName>
    </submittedName>
</protein>
<dbReference type="InterPro" id="IPR011663">
    <property type="entry name" value="UTRA"/>
</dbReference>
<dbReference type="InterPro" id="IPR050679">
    <property type="entry name" value="Bact_HTH_transcr_reg"/>
</dbReference>
<dbReference type="PRINTS" id="PR00035">
    <property type="entry name" value="HTHGNTR"/>
</dbReference>
<dbReference type="Gene3D" id="3.40.1410.10">
    <property type="entry name" value="Chorismate lyase-like"/>
    <property type="match status" value="1"/>
</dbReference>
<keyword evidence="3" id="KW-0804">Transcription</keyword>
<evidence type="ECO:0000256" key="1">
    <source>
        <dbReference type="ARBA" id="ARBA00023015"/>
    </source>
</evidence>
<dbReference type="InterPro" id="IPR036388">
    <property type="entry name" value="WH-like_DNA-bd_sf"/>
</dbReference>
<evidence type="ECO:0000313" key="6">
    <source>
        <dbReference type="Proteomes" id="UP000624041"/>
    </source>
</evidence>
<evidence type="ECO:0000259" key="4">
    <source>
        <dbReference type="PROSITE" id="PS50949"/>
    </source>
</evidence>
<keyword evidence="1" id="KW-0805">Transcription regulation</keyword>
<dbReference type="PROSITE" id="PS50949">
    <property type="entry name" value="HTH_GNTR"/>
    <property type="match status" value="1"/>
</dbReference>
<gene>
    <name evidence="5" type="ORF">GCM10007971_05280</name>
</gene>
<dbReference type="SMART" id="SM00866">
    <property type="entry name" value="UTRA"/>
    <property type="match status" value="1"/>
</dbReference>
<dbReference type="GO" id="GO:0003700">
    <property type="term" value="F:DNA-binding transcription factor activity"/>
    <property type="evidence" value="ECO:0007669"/>
    <property type="project" value="InterPro"/>
</dbReference>
<evidence type="ECO:0000256" key="3">
    <source>
        <dbReference type="ARBA" id="ARBA00023163"/>
    </source>
</evidence>
<dbReference type="GO" id="GO:0003677">
    <property type="term" value="F:DNA binding"/>
    <property type="evidence" value="ECO:0007669"/>
    <property type="project" value="UniProtKB-KW"/>
</dbReference>
<dbReference type="SUPFAM" id="SSF64288">
    <property type="entry name" value="Chorismate lyase-like"/>
    <property type="match status" value="1"/>
</dbReference>
<dbReference type="EMBL" id="BMOS01000002">
    <property type="protein sequence ID" value="GGN51082.1"/>
    <property type="molecule type" value="Genomic_DNA"/>
</dbReference>
<dbReference type="AlphaFoldDB" id="A0A918CZ16"/>
<dbReference type="CDD" id="cd07377">
    <property type="entry name" value="WHTH_GntR"/>
    <property type="match status" value="1"/>
</dbReference>
<dbReference type="SMART" id="SM00345">
    <property type="entry name" value="HTH_GNTR"/>
    <property type="match status" value="1"/>
</dbReference>
<reference evidence="5" key="2">
    <citation type="submission" date="2020-09" db="EMBL/GenBank/DDBJ databases">
        <authorList>
            <person name="Sun Q."/>
            <person name="Ohkuma M."/>
        </authorList>
    </citation>
    <scope>NUCLEOTIDE SEQUENCE</scope>
    <source>
        <strain evidence="5">JCM 17251</strain>
    </source>
</reference>
<dbReference type="Proteomes" id="UP000624041">
    <property type="component" value="Unassembled WGS sequence"/>
</dbReference>
<dbReference type="PANTHER" id="PTHR44846">
    <property type="entry name" value="MANNOSYL-D-GLYCERATE TRANSPORT/METABOLISM SYSTEM REPRESSOR MNGR-RELATED"/>
    <property type="match status" value="1"/>
</dbReference>
<proteinExistence type="predicted"/>
<dbReference type="SUPFAM" id="SSF46785">
    <property type="entry name" value="Winged helix' DNA-binding domain"/>
    <property type="match status" value="1"/>
</dbReference>